<proteinExistence type="predicted"/>
<keyword evidence="2" id="KW-1185">Reference proteome</keyword>
<comment type="caution">
    <text evidence="1">The sequence shown here is derived from an EMBL/GenBank/DDBJ whole genome shotgun (WGS) entry which is preliminary data.</text>
</comment>
<organism evidence="1 2">
    <name type="scientific">Chryseobacterium formosus</name>
    <dbReference type="NCBI Taxonomy" id="1537363"/>
    <lineage>
        <taxon>Bacteria</taxon>
        <taxon>Pseudomonadati</taxon>
        <taxon>Bacteroidota</taxon>
        <taxon>Flavobacteriia</taxon>
        <taxon>Flavobacteriales</taxon>
        <taxon>Weeksellaceae</taxon>
        <taxon>Chryseobacterium group</taxon>
        <taxon>Chryseobacterium</taxon>
    </lineage>
</organism>
<sequence>MKRVPNDTGSVLVWNSTTKKISTRTVSEIIADLSLMTINTNQAVHGLKTFISDGSNNWTYNSLRVSGVNGYAAGIAFNSYGGESGQLRFALDGTFEFQNSEGNLYRNIKANAFVKYGATGNNLLKDDGSTIAVQSLGTTHTHDYLYHNGGNTAVDIHSVYEDSKFKYSENHVPSSPNMFPSTVNANAIISIGKHPGGYGQLIGFNDIGEVYSKNVYAGNWGNWRQFVFKDQIENFVPYTGATQNFDVNSKNISNVNRFITNGSIKHNGLGLSLVNISGSGGYNSVLIRTGLTSGNMGTFTVKLYTYAHAYYEFNVNNYKYADSNYLTNITWKAGNSEDIIRIEFLKDSNNILYVNIVMYLAYPRLAVTDLMAYGWDDVPFDSFNWGAEFDGNTSSLINEGQALPVDFRRDTFLTSSIPNLLAEKVNKSGDTMTGGLTAPHVILSGGSLLASNFTGSQILSGQGNTLYLGNTSLQNIQIESGELTHWKNGVGAGTIWTSHNFTPSNYIPSSEKGQANGVATLDNGGKVPESQLPSYVDDVLEFSSLSSFPTVGETGKIYVSTDTNHTYRWSGSTYIQIASGAVQSVNGQTGIVNLTRTDVGLGNVDNTADAIKNVATAGSLRNVNISLAELNSLTLEPGIYNAEGFNPGQGLTADYHYIIQLGSYTAGGYRAQIAIPYSSGTNDSMYIRTAVAGNWGSWERIAKNSDITAAINALNLSNYATISQLNEKVSKSGDTMTGMINFANNVGGIMGNIGDNDYWRVYGNTAGSNQGYLEIATGDDGNEPIYVRQYSGVFANIVRTATILDESGNTNFPNTVYSGNGNSSEWQSAYIWGNHKAIGNNQWLGSDYVGGGNEKPNSSYFGAGKLKLQMLNGGNVNSGLGWSDVLWLSSYVGSDVKGSTALWSDKSNNRIGFTKQDYDATDWGSYYEFWTSANLPNPATQSDLSNYVPYNGSSQNIDINQKKLGNASLVQSQTFNWSGTTTTPMGKVTSESSFYNIGNWGSGVEFGYGISTNQGGGLDIMANQGGQSIRFWAGNDNDNPFYVARFYKDISSFYSSLSIDNGKEIRLKGSNDIAHSVKNFSDDYDGFAVSSGFAVKNYSTLENLFHVTGVGFGKFAQNVEAGGFLKTGSSNDYVLLGQGDHRHINNFYQNYNGTVANQSELIPNGNQWVSLGNSGNDFDGDLSNKTIEGTFANFNAYDSNSKNLGFTLFARTSTGQGIYYKTWYGGGQQEWRRLIDSKDIQSYATVNQLNGKVNSFENAYALGFSSGLSTGAPYIYHQTDGYVFLATQSFIAQNYALRAGSNATDTWVNSSNGLQSNPTIMGKMGNSGGQSNLADATWGQVAGYINTSGVSQGNPTDDWYYRIKMLHNNGAGYNGEIAVQMTGGNSLQYRRMENGVDSGWIKTWDEKNFNPLNYATQTDLLNYVSIYTPQTIIAQKVFTGGTGNNYYEAALEVRGNGSTVIPGISFHQPGLVASQIRMDASGQICIIDNPGSSYENFRAKVITGESFTSTIHGNSSQWYDAYVNNHKNYNNNQYLGSDYIGGFEKPNSEYFGGGKVKLQMLHGANVGAPDIWNDALWISSYTGADVKKSTAIISSKYSNEIGFVKADFDSSKWEKYIKFWTSDNLNPNDFATQAWVNTNFIPKSHPVYNITQANINSWNAAAGGSSHTHSNLNLLNNINQWLGVGQSPSFTNVNLMNNIGYGHLVFGEDNIGGEIGIVDLSNDRFYAGRINEYLKYGSSVNDFEGLNIHFDAKLLSIGKEVTNDEDKVQLAGNISVDTTNVYGDDMQLILNPLYNTDGNVRNSRNAHIYIVTRGTVILPSKPILGQRIEIFNYSKADIEVMHDNVGTMFILQGFQKITGIVGGKGFIFDEKPVYAKQYDI</sequence>
<evidence type="ECO:0008006" key="3">
    <source>
        <dbReference type="Google" id="ProtNLM"/>
    </source>
</evidence>
<dbReference type="RefSeq" id="WP_267267391.1">
    <property type="nucleotide sequence ID" value="NZ_JAOVZW010000030.1"/>
</dbReference>
<accession>A0ABT3XWV3</accession>
<evidence type="ECO:0000313" key="2">
    <source>
        <dbReference type="Proteomes" id="UP001073122"/>
    </source>
</evidence>
<evidence type="ECO:0000313" key="1">
    <source>
        <dbReference type="EMBL" id="MCX8526158.1"/>
    </source>
</evidence>
<dbReference type="Proteomes" id="UP001073122">
    <property type="component" value="Unassembled WGS sequence"/>
</dbReference>
<name>A0ABT3XWV3_9FLAO</name>
<reference evidence="1" key="1">
    <citation type="submission" date="2022-10" db="EMBL/GenBank/DDBJ databases">
        <title>Chryseobacterium sp. nov., a novel bacterial species.</title>
        <authorList>
            <person name="Cao Y."/>
        </authorList>
    </citation>
    <scope>NUCLEOTIDE SEQUENCE</scope>
    <source>
        <strain evidence="1">CCTCC AB2015118</strain>
    </source>
</reference>
<dbReference type="EMBL" id="JAOVZW010000030">
    <property type="protein sequence ID" value="MCX8526158.1"/>
    <property type="molecule type" value="Genomic_DNA"/>
</dbReference>
<protein>
    <recommendedName>
        <fullName evidence="3">Peptidase S74 domain-containing protein</fullName>
    </recommendedName>
</protein>
<dbReference type="CDD" id="cd19958">
    <property type="entry name" value="pyocin_knob"/>
    <property type="match status" value="1"/>
</dbReference>
<gene>
    <name evidence="1" type="ORF">OF897_19775</name>
</gene>